<dbReference type="PROSITE" id="PS00028">
    <property type="entry name" value="ZINC_FINGER_C2H2_1"/>
    <property type="match status" value="1"/>
</dbReference>
<dbReference type="OrthoDB" id="6238723at2759"/>
<evidence type="ECO:0000313" key="2">
    <source>
        <dbReference type="EMBL" id="KAF7256770.1"/>
    </source>
</evidence>
<dbReference type="EMBL" id="JTDE01002861">
    <property type="protein sequence ID" value="KAF7256770.1"/>
    <property type="molecule type" value="Genomic_DNA"/>
</dbReference>
<dbReference type="InterPro" id="IPR036236">
    <property type="entry name" value="Znf_C2H2_sf"/>
</dbReference>
<evidence type="ECO:0000313" key="3">
    <source>
        <dbReference type="Proteomes" id="UP000822476"/>
    </source>
</evidence>
<dbReference type="AlphaFoldDB" id="A0A8S9YUL3"/>
<name>A0A8S9YUL3_9TREM</name>
<feature type="domain" description="C2H2-type" evidence="1">
    <location>
        <begin position="42"/>
        <end position="64"/>
    </location>
</feature>
<accession>A0A8S9YUL3</accession>
<evidence type="ECO:0000259" key="1">
    <source>
        <dbReference type="PROSITE" id="PS00028"/>
    </source>
</evidence>
<proteinExistence type="predicted"/>
<organism evidence="2 3">
    <name type="scientific">Paragonimus skrjabini miyazakii</name>
    <dbReference type="NCBI Taxonomy" id="59628"/>
    <lineage>
        <taxon>Eukaryota</taxon>
        <taxon>Metazoa</taxon>
        <taxon>Spiralia</taxon>
        <taxon>Lophotrochozoa</taxon>
        <taxon>Platyhelminthes</taxon>
        <taxon>Trematoda</taxon>
        <taxon>Digenea</taxon>
        <taxon>Plagiorchiida</taxon>
        <taxon>Troglotremata</taxon>
        <taxon>Troglotrematidae</taxon>
        <taxon>Paragonimus</taxon>
    </lineage>
</organism>
<dbReference type="InterPro" id="IPR013087">
    <property type="entry name" value="Znf_C2H2_type"/>
</dbReference>
<dbReference type="Proteomes" id="UP000822476">
    <property type="component" value="Unassembled WGS sequence"/>
</dbReference>
<reference evidence="2" key="1">
    <citation type="submission" date="2019-07" db="EMBL/GenBank/DDBJ databases">
        <title>Annotation for the trematode Paragonimus miyazaki's.</title>
        <authorList>
            <person name="Choi Y.-J."/>
        </authorList>
    </citation>
    <scope>NUCLEOTIDE SEQUENCE</scope>
    <source>
        <strain evidence="2">Japan</strain>
    </source>
</reference>
<protein>
    <submittedName>
        <fullName evidence="2">Spectrin alpha</fullName>
    </submittedName>
</protein>
<dbReference type="Gene3D" id="3.30.160.60">
    <property type="entry name" value="Classic Zinc Finger"/>
    <property type="match status" value="1"/>
</dbReference>
<sequence length="334" mass="37516">MKDDNLIHPLLFGARSCTEVMEANIVRSNSPTEQSEPQGYHCNLCSVHLNSDHQMKEHLLGQRHQKKMKLNTSPFANTDPIQANETLRFSEEKSVDYCEVPPVSQVVSQSAASRRNKGDGLRPLRVFQRTCREYLRPIWPNATFSQEESDVLLISSDLGHDCVLLLDNVCDGWFRVGIHLVTALLTANQYASGQSCQTTAAIWISLTVGDGPDPLLFSPFCYPPSQHDAGRTLRVGQAPLIEPLSEYDLFLTDADYFCTNLSELLFNQTRVCCVLIQDAALLSAHFNLCERLHRYLQSFPTDLHRARVICITSKPLPIGCLFRTFHLISSPPKA</sequence>
<gene>
    <name evidence="2" type="ORF">EG68_06204</name>
</gene>
<keyword evidence="3" id="KW-1185">Reference proteome</keyword>
<dbReference type="SUPFAM" id="SSF57667">
    <property type="entry name" value="beta-beta-alpha zinc fingers"/>
    <property type="match status" value="1"/>
</dbReference>
<comment type="caution">
    <text evidence="2">The sequence shown here is derived from an EMBL/GenBank/DDBJ whole genome shotgun (WGS) entry which is preliminary data.</text>
</comment>